<reference evidence="2 3" key="1">
    <citation type="submission" date="2017-01" db="EMBL/GenBank/DDBJ databases">
        <title>The cable genome- insights into the physiology and evolution of filamentous bacteria capable of sulfide oxidation via long distance electron transfer.</title>
        <authorList>
            <person name="Schreiber L."/>
            <person name="Bjerg J.T."/>
            <person name="Boggild A."/>
            <person name="Van De Vossenberg J."/>
            <person name="Meysman F."/>
            <person name="Nielsen L.P."/>
            <person name="Schramm A."/>
            <person name="Kjeldsen K.U."/>
        </authorList>
    </citation>
    <scope>NUCLEOTIDE SEQUENCE [LARGE SCALE GENOMIC DNA]</scope>
    <source>
        <strain evidence="2">A1</strain>
    </source>
</reference>
<proteinExistence type="predicted"/>
<keyword evidence="1" id="KW-1133">Transmembrane helix</keyword>
<evidence type="ECO:0000256" key="1">
    <source>
        <dbReference type="SAM" id="Phobius"/>
    </source>
</evidence>
<evidence type="ECO:0000313" key="2">
    <source>
        <dbReference type="EMBL" id="RWX43110.1"/>
    </source>
</evidence>
<keyword evidence="3" id="KW-1185">Reference proteome</keyword>
<accession>A0A444IQI5</accession>
<dbReference type="Proteomes" id="UP000288086">
    <property type="component" value="Unassembled WGS sequence"/>
</dbReference>
<protein>
    <submittedName>
        <fullName evidence="2">Uncharacterized protein</fullName>
    </submittedName>
</protein>
<name>A0A444IQI5_9BACT</name>
<keyword evidence="1" id="KW-0812">Transmembrane</keyword>
<feature type="transmembrane region" description="Helical" evidence="1">
    <location>
        <begin position="82"/>
        <end position="103"/>
    </location>
</feature>
<organism evidence="2 3">
    <name type="scientific">Candidatus Electrothrix communis</name>
    <dbReference type="NCBI Taxonomy" id="1859133"/>
    <lineage>
        <taxon>Bacteria</taxon>
        <taxon>Pseudomonadati</taxon>
        <taxon>Thermodesulfobacteriota</taxon>
        <taxon>Desulfobulbia</taxon>
        <taxon>Desulfobulbales</taxon>
        <taxon>Desulfobulbaceae</taxon>
        <taxon>Candidatus Electrothrix</taxon>
    </lineage>
</organism>
<sequence length="119" mass="13871">MKAFINTAHKTAPHADFCKPSQRNPLNQKTARWRELWVRLTQGQSEMAGGNVRVNSLFLDLMLAVLRSFKVPLYFVNQPLCIVNFFFSTALFQPFTKLVKLLLKSRNQLFFHLTMNIIR</sequence>
<dbReference type="AlphaFoldDB" id="A0A444IQI5"/>
<comment type="caution">
    <text evidence="2">The sequence shown here is derived from an EMBL/GenBank/DDBJ whole genome shotgun (WGS) entry which is preliminary data.</text>
</comment>
<evidence type="ECO:0000313" key="3">
    <source>
        <dbReference type="Proteomes" id="UP000288086"/>
    </source>
</evidence>
<dbReference type="EMBL" id="MTKP01000460">
    <property type="protein sequence ID" value="RWX43110.1"/>
    <property type="molecule type" value="Genomic_DNA"/>
</dbReference>
<gene>
    <name evidence="2" type="ORF">VT98_14602</name>
</gene>
<keyword evidence="1" id="KW-0472">Membrane</keyword>